<dbReference type="PROSITE" id="PS00616">
    <property type="entry name" value="HIS_ACID_PHOSPHAT_1"/>
    <property type="match status" value="1"/>
</dbReference>
<name>A0AAF0F2F9_9BASI</name>
<feature type="signal peptide" evidence="2">
    <location>
        <begin position="1"/>
        <end position="18"/>
    </location>
</feature>
<dbReference type="InterPro" id="IPR000560">
    <property type="entry name" value="His_Pase_clade-2"/>
</dbReference>
<dbReference type="AlphaFoldDB" id="A0AAF0F2F9"/>
<protein>
    <recommendedName>
        <fullName evidence="5">Acid phosphatase</fullName>
    </recommendedName>
</protein>
<evidence type="ECO:0000313" key="3">
    <source>
        <dbReference type="EMBL" id="WFD38561.1"/>
    </source>
</evidence>
<dbReference type="InterPro" id="IPR029033">
    <property type="entry name" value="His_PPase_superfam"/>
</dbReference>
<keyword evidence="1" id="KW-0378">Hydrolase</keyword>
<sequence>MIALPIAVVLSAVSLGSAQSTSVNWNNVTGTSNITFPTAVGNPGVMVYGAAPILAEQDRLNTTRWQTNNFPVEMRWVPKDAHKDNATSDDIFRNQGATSPYRATPDLFPEMRQYQQLPNNCKLKQVHILHRHGSRYPIGLNVSGVGNFGEKVANATKNGTLHATGDLSFLNKWNYSMGSEVMVHLGAQEEFDSGVKHYYQYGKLLEKYSDKIVVRTTSQNRMLDSARYWMLGFFGWDAPTKANLEVITEIDPKQNNTLAPRCNTTFPAGAAAVAQWRNVYIPNIQKRLQSQAEGLNLTQTDIYNMLSMCPYETVSQGYSQFCNIFTKEEWEQYEYDLDLGFQTTVGFMSPNAKALGVGWAQELLARLDQSNFKGPVTQQNATLDKNTTYFPVHQPLYVDFTHDSSMTAMLTAMNFTQFAGFLNPTKMDPHRKYRTSWVTPFGARFVFEVMECDENQQSNEFIRVKLNEGVVPLDKDQGCEKRADGLCKLNDFTSNLKKAYNESHFEIACYGKNGTDFNVTGLVENGSLNSSQVLSSKH</sequence>
<dbReference type="GeneID" id="85225167"/>
<evidence type="ECO:0008006" key="5">
    <source>
        <dbReference type="Google" id="ProtNLM"/>
    </source>
</evidence>
<proteinExistence type="predicted"/>
<evidence type="ECO:0000256" key="2">
    <source>
        <dbReference type="SAM" id="SignalP"/>
    </source>
</evidence>
<accession>A0AAF0F2F9</accession>
<keyword evidence="2" id="KW-0732">Signal</keyword>
<dbReference type="Pfam" id="PF00328">
    <property type="entry name" value="His_Phos_2"/>
    <property type="match status" value="1"/>
</dbReference>
<dbReference type="PANTHER" id="PTHR20963:SF42">
    <property type="entry name" value="PHOSPHOGLYCERATE MUTASE-LIKE PROTEIN"/>
    <property type="match status" value="1"/>
</dbReference>
<keyword evidence="4" id="KW-1185">Reference proteome</keyword>
<evidence type="ECO:0000256" key="1">
    <source>
        <dbReference type="ARBA" id="ARBA00022801"/>
    </source>
</evidence>
<dbReference type="RefSeq" id="XP_060121458.1">
    <property type="nucleotide sequence ID" value="XM_060265475.1"/>
</dbReference>
<dbReference type="Gene3D" id="3.40.50.1240">
    <property type="entry name" value="Phosphoglycerate mutase-like"/>
    <property type="match status" value="1"/>
</dbReference>
<dbReference type="InterPro" id="IPR033379">
    <property type="entry name" value="Acid_Pase_AS"/>
</dbReference>
<dbReference type="EMBL" id="CP119959">
    <property type="protein sequence ID" value="WFD38561.1"/>
    <property type="molecule type" value="Genomic_DNA"/>
</dbReference>
<dbReference type="CDD" id="cd07061">
    <property type="entry name" value="HP_HAP_like"/>
    <property type="match status" value="1"/>
</dbReference>
<dbReference type="SUPFAM" id="SSF53254">
    <property type="entry name" value="Phosphoglycerate mutase-like"/>
    <property type="match status" value="1"/>
</dbReference>
<dbReference type="PANTHER" id="PTHR20963">
    <property type="entry name" value="MULTIPLE INOSITOL POLYPHOSPHATE PHOSPHATASE-RELATED"/>
    <property type="match status" value="1"/>
</dbReference>
<gene>
    <name evidence="3" type="ORF">MJAP1_001518</name>
</gene>
<dbReference type="Proteomes" id="UP001217754">
    <property type="component" value="Chromosome 2"/>
</dbReference>
<organism evidence="3 4">
    <name type="scientific">Malassezia japonica</name>
    <dbReference type="NCBI Taxonomy" id="223818"/>
    <lineage>
        <taxon>Eukaryota</taxon>
        <taxon>Fungi</taxon>
        <taxon>Dikarya</taxon>
        <taxon>Basidiomycota</taxon>
        <taxon>Ustilaginomycotina</taxon>
        <taxon>Malasseziomycetes</taxon>
        <taxon>Malasseziales</taxon>
        <taxon>Malasseziaceae</taxon>
        <taxon>Malassezia</taxon>
    </lineage>
</organism>
<feature type="chain" id="PRO_5042109997" description="Acid phosphatase" evidence="2">
    <location>
        <begin position="19"/>
        <end position="538"/>
    </location>
</feature>
<reference evidence="3" key="1">
    <citation type="submission" date="2023-03" db="EMBL/GenBank/DDBJ databases">
        <title>Mating type loci evolution in Malassezia.</title>
        <authorList>
            <person name="Coelho M.A."/>
        </authorList>
    </citation>
    <scope>NUCLEOTIDE SEQUENCE</scope>
    <source>
        <strain evidence="3">CBS 9431</strain>
    </source>
</reference>
<dbReference type="PROSITE" id="PS00778">
    <property type="entry name" value="HIS_ACID_PHOSPHAT_2"/>
    <property type="match status" value="1"/>
</dbReference>
<evidence type="ECO:0000313" key="4">
    <source>
        <dbReference type="Proteomes" id="UP001217754"/>
    </source>
</evidence>
<dbReference type="GO" id="GO:0003993">
    <property type="term" value="F:acid phosphatase activity"/>
    <property type="evidence" value="ECO:0007669"/>
    <property type="project" value="TreeGrafter"/>
</dbReference>